<keyword evidence="1" id="KW-1133">Transmembrane helix</keyword>
<evidence type="ECO:0000256" key="1">
    <source>
        <dbReference type="SAM" id="Phobius"/>
    </source>
</evidence>
<dbReference type="EMBL" id="ML994681">
    <property type="protein sequence ID" value="KAF2177876.1"/>
    <property type="molecule type" value="Genomic_DNA"/>
</dbReference>
<dbReference type="AlphaFoldDB" id="A0A6A6DJX9"/>
<organism evidence="2 3">
    <name type="scientific">Zopfia rhizophila CBS 207.26</name>
    <dbReference type="NCBI Taxonomy" id="1314779"/>
    <lineage>
        <taxon>Eukaryota</taxon>
        <taxon>Fungi</taxon>
        <taxon>Dikarya</taxon>
        <taxon>Ascomycota</taxon>
        <taxon>Pezizomycotina</taxon>
        <taxon>Dothideomycetes</taxon>
        <taxon>Dothideomycetes incertae sedis</taxon>
        <taxon>Zopfiaceae</taxon>
        <taxon>Zopfia</taxon>
    </lineage>
</organism>
<accession>A0A6A6DJX9</accession>
<keyword evidence="3" id="KW-1185">Reference proteome</keyword>
<dbReference type="OrthoDB" id="3920320at2759"/>
<feature type="transmembrane region" description="Helical" evidence="1">
    <location>
        <begin position="47"/>
        <end position="72"/>
    </location>
</feature>
<keyword evidence="1" id="KW-0812">Transmembrane</keyword>
<evidence type="ECO:0000313" key="3">
    <source>
        <dbReference type="Proteomes" id="UP000800200"/>
    </source>
</evidence>
<name>A0A6A6DJX9_9PEZI</name>
<reference evidence="2" key="1">
    <citation type="journal article" date="2020" name="Stud. Mycol.">
        <title>101 Dothideomycetes genomes: a test case for predicting lifestyles and emergence of pathogens.</title>
        <authorList>
            <person name="Haridas S."/>
            <person name="Albert R."/>
            <person name="Binder M."/>
            <person name="Bloem J."/>
            <person name="Labutti K."/>
            <person name="Salamov A."/>
            <person name="Andreopoulos B."/>
            <person name="Baker S."/>
            <person name="Barry K."/>
            <person name="Bills G."/>
            <person name="Bluhm B."/>
            <person name="Cannon C."/>
            <person name="Castanera R."/>
            <person name="Culley D."/>
            <person name="Daum C."/>
            <person name="Ezra D."/>
            <person name="Gonzalez J."/>
            <person name="Henrissat B."/>
            <person name="Kuo A."/>
            <person name="Liang C."/>
            <person name="Lipzen A."/>
            <person name="Lutzoni F."/>
            <person name="Magnuson J."/>
            <person name="Mondo S."/>
            <person name="Nolan M."/>
            <person name="Ohm R."/>
            <person name="Pangilinan J."/>
            <person name="Park H.-J."/>
            <person name="Ramirez L."/>
            <person name="Alfaro M."/>
            <person name="Sun H."/>
            <person name="Tritt A."/>
            <person name="Yoshinaga Y."/>
            <person name="Zwiers L.-H."/>
            <person name="Turgeon B."/>
            <person name="Goodwin S."/>
            <person name="Spatafora J."/>
            <person name="Crous P."/>
            <person name="Grigoriev I."/>
        </authorList>
    </citation>
    <scope>NUCLEOTIDE SEQUENCE</scope>
    <source>
        <strain evidence="2">CBS 207.26</strain>
    </source>
</reference>
<gene>
    <name evidence="2" type="ORF">K469DRAFT_350128</name>
</gene>
<proteinExistence type="predicted"/>
<sequence>MAPRETVVVETSPPSYSSGGYGTIEVHHHHHHTLRTRPNRSSACCRTVLISFLILFIIACFGAVCFVAWNFYNLSECEKNRLPWEQPCKDWLGRDLH</sequence>
<dbReference type="Proteomes" id="UP000800200">
    <property type="component" value="Unassembled WGS sequence"/>
</dbReference>
<keyword evidence="1" id="KW-0472">Membrane</keyword>
<evidence type="ECO:0000313" key="2">
    <source>
        <dbReference type="EMBL" id="KAF2177876.1"/>
    </source>
</evidence>
<protein>
    <submittedName>
        <fullName evidence="2">Uncharacterized protein</fullName>
    </submittedName>
</protein>